<feature type="domain" description="Rhodanese" evidence="1">
    <location>
        <begin position="26"/>
        <end position="116"/>
    </location>
</feature>
<dbReference type="Proteomes" id="UP000008841">
    <property type="component" value="Chromosome"/>
</dbReference>
<reference evidence="2 3" key="1">
    <citation type="submission" date="2008-05" db="EMBL/GenBank/DDBJ databases">
        <title>Complete sequence of Chlorobium limicola DSM 245.</title>
        <authorList>
            <consortium name="US DOE Joint Genome Institute"/>
            <person name="Lucas S."/>
            <person name="Copeland A."/>
            <person name="Lapidus A."/>
            <person name="Glavina del Rio T."/>
            <person name="Dalin E."/>
            <person name="Tice H."/>
            <person name="Bruce D."/>
            <person name="Goodwin L."/>
            <person name="Pitluck S."/>
            <person name="Schmutz J."/>
            <person name="Larimer F."/>
            <person name="Land M."/>
            <person name="Hauser L."/>
            <person name="Kyrpides N."/>
            <person name="Ovchinnikova G."/>
            <person name="Zhao F."/>
            <person name="Li T."/>
            <person name="Liu Z."/>
            <person name="Overmann J."/>
            <person name="Bryant D.A."/>
            <person name="Richardson P."/>
        </authorList>
    </citation>
    <scope>NUCLEOTIDE SEQUENCE [LARGE SCALE GENOMIC DNA]</scope>
    <source>
        <strain evidence="3">DSM 245 / NBRC 103803 / 6330</strain>
    </source>
</reference>
<accession>B3EGE3</accession>
<dbReference type="RefSeq" id="WP_012465461.1">
    <property type="nucleotide sequence ID" value="NC_010803.1"/>
</dbReference>
<dbReference type="SUPFAM" id="SSF52821">
    <property type="entry name" value="Rhodanese/Cell cycle control phosphatase"/>
    <property type="match status" value="1"/>
</dbReference>
<dbReference type="HOGENOM" id="CLU_089574_13_0_10"/>
<dbReference type="InterPro" id="IPR050229">
    <property type="entry name" value="GlpE_sulfurtransferase"/>
</dbReference>
<dbReference type="SMART" id="SM00450">
    <property type="entry name" value="RHOD"/>
    <property type="match status" value="1"/>
</dbReference>
<organism evidence="2 3">
    <name type="scientific">Chlorobium limicola (strain DSM 245 / NBRC 103803 / 6330)</name>
    <dbReference type="NCBI Taxonomy" id="290315"/>
    <lineage>
        <taxon>Bacteria</taxon>
        <taxon>Pseudomonadati</taxon>
        <taxon>Chlorobiota</taxon>
        <taxon>Chlorobiia</taxon>
        <taxon>Chlorobiales</taxon>
        <taxon>Chlorobiaceae</taxon>
        <taxon>Chlorobium/Pelodictyon group</taxon>
        <taxon>Chlorobium</taxon>
    </lineage>
</organism>
<gene>
    <name evidence="2" type="ordered locus">Clim_0487</name>
</gene>
<dbReference type="InterPro" id="IPR001763">
    <property type="entry name" value="Rhodanese-like_dom"/>
</dbReference>
<sequence>MNQQIAKSDTMNNIKNITPAAAFAMTKKGALFVDVREPREIARKAFDVPDIMLIPLSTFEQRFQEIPVNRNLIIVCNSGNRSLTAGRLLLNRGYRKVVNMQYGIVGWDKEGLPIKRKPQRNLWSLLLQMFRNMS</sequence>
<dbReference type="InterPro" id="IPR036873">
    <property type="entry name" value="Rhodanese-like_dom_sf"/>
</dbReference>
<evidence type="ECO:0000313" key="3">
    <source>
        <dbReference type="Proteomes" id="UP000008841"/>
    </source>
</evidence>
<dbReference type="CDD" id="cd00158">
    <property type="entry name" value="RHOD"/>
    <property type="match status" value="1"/>
</dbReference>
<dbReference type="STRING" id="290315.Clim_0487"/>
<proteinExistence type="predicted"/>
<dbReference type="EMBL" id="CP001097">
    <property type="protein sequence ID" value="ACD89580.1"/>
    <property type="molecule type" value="Genomic_DNA"/>
</dbReference>
<dbReference type="Pfam" id="PF00581">
    <property type="entry name" value="Rhodanese"/>
    <property type="match status" value="1"/>
</dbReference>
<evidence type="ECO:0000259" key="1">
    <source>
        <dbReference type="PROSITE" id="PS50206"/>
    </source>
</evidence>
<evidence type="ECO:0000313" key="2">
    <source>
        <dbReference type="EMBL" id="ACD89580.1"/>
    </source>
</evidence>
<dbReference type="PROSITE" id="PS50206">
    <property type="entry name" value="RHODANESE_3"/>
    <property type="match status" value="1"/>
</dbReference>
<dbReference type="KEGG" id="cli:Clim_0487"/>
<dbReference type="eggNOG" id="COG0607">
    <property type="taxonomic scope" value="Bacteria"/>
</dbReference>
<name>B3EGE3_CHLL2</name>
<dbReference type="PANTHER" id="PTHR43031:SF1">
    <property type="entry name" value="PYRIDINE NUCLEOTIDE-DISULPHIDE OXIDOREDUCTASE"/>
    <property type="match status" value="1"/>
</dbReference>
<protein>
    <submittedName>
        <fullName evidence="2">Rhodanese domain protein</fullName>
    </submittedName>
</protein>
<dbReference type="PANTHER" id="PTHR43031">
    <property type="entry name" value="FAD-DEPENDENT OXIDOREDUCTASE"/>
    <property type="match status" value="1"/>
</dbReference>
<dbReference type="Gene3D" id="3.40.250.10">
    <property type="entry name" value="Rhodanese-like domain"/>
    <property type="match status" value="1"/>
</dbReference>
<dbReference type="AlphaFoldDB" id="B3EGE3"/>